<gene>
    <name evidence="2" type="ORF">HPF_16890</name>
</gene>
<sequence length="91" mass="9891" precursor="true">MRLLYVFALFTLTACSSTGVVPMNKDSYLISKKSAQVGFGPPIGIKGEVYTEANDFCAKEGKAVETLKYEETNSGFARSAAVALEFRCVPR</sequence>
<dbReference type="KEGG" id="hpse:HPF_16890"/>
<proteinExistence type="predicted"/>
<feature type="signal peptide" evidence="1">
    <location>
        <begin position="1"/>
        <end position="19"/>
    </location>
</feature>
<protein>
    <recommendedName>
        <fullName evidence="4">Lipoprotein</fullName>
    </recommendedName>
</protein>
<name>A0A4P6WYW8_HYDPS</name>
<evidence type="ECO:0000256" key="1">
    <source>
        <dbReference type="SAM" id="SignalP"/>
    </source>
</evidence>
<evidence type="ECO:0000313" key="3">
    <source>
        <dbReference type="Proteomes" id="UP000293912"/>
    </source>
</evidence>
<evidence type="ECO:0008006" key="4">
    <source>
        <dbReference type="Google" id="ProtNLM"/>
    </source>
</evidence>
<organism evidence="2 3">
    <name type="scientific">Hydrogenophaga pseudoflava</name>
    <name type="common">Pseudomonas carboxydoflava</name>
    <dbReference type="NCBI Taxonomy" id="47421"/>
    <lineage>
        <taxon>Bacteria</taxon>
        <taxon>Pseudomonadati</taxon>
        <taxon>Pseudomonadota</taxon>
        <taxon>Betaproteobacteria</taxon>
        <taxon>Burkholderiales</taxon>
        <taxon>Comamonadaceae</taxon>
        <taxon>Hydrogenophaga</taxon>
    </lineage>
</organism>
<accession>A0A4P6WYW8</accession>
<keyword evidence="3" id="KW-1185">Reference proteome</keyword>
<evidence type="ECO:0000313" key="2">
    <source>
        <dbReference type="EMBL" id="QBM29372.1"/>
    </source>
</evidence>
<keyword evidence="1" id="KW-0732">Signal</keyword>
<dbReference type="Proteomes" id="UP000293912">
    <property type="component" value="Chromosome"/>
</dbReference>
<reference evidence="2 3" key="1">
    <citation type="submission" date="2019-03" db="EMBL/GenBank/DDBJ databases">
        <authorList>
            <person name="Sebastian G."/>
            <person name="Baumann P."/>
            <person name="Ruckert C."/>
            <person name="Kalinowski J."/>
            <person name="Nebel B."/>
            <person name="Takors R."/>
            <person name="Blombach B."/>
        </authorList>
    </citation>
    <scope>NUCLEOTIDE SEQUENCE [LARGE SCALE GENOMIC DNA]</scope>
    <source>
        <strain evidence="2 3">DSM 1084</strain>
    </source>
</reference>
<feature type="chain" id="PRO_5020818327" description="Lipoprotein" evidence="1">
    <location>
        <begin position="20"/>
        <end position="91"/>
    </location>
</feature>
<dbReference type="PROSITE" id="PS51257">
    <property type="entry name" value="PROKAR_LIPOPROTEIN"/>
    <property type="match status" value="1"/>
</dbReference>
<dbReference type="AlphaFoldDB" id="A0A4P6WYW8"/>
<dbReference type="EMBL" id="CP037867">
    <property type="protein sequence ID" value="QBM29372.1"/>
    <property type="molecule type" value="Genomic_DNA"/>
</dbReference>